<gene>
    <name evidence="3" type="ORF">KUA55_16150</name>
</gene>
<dbReference type="EMBL" id="JAHUZB010000009">
    <property type="protein sequence ID" value="MBV7392217.1"/>
    <property type="molecule type" value="Genomic_DNA"/>
</dbReference>
<evidence type="ECO:0000313" key="4">
    <source>
        <dbReference type="Proteomes" id="UP000774130"/>
    </source>
</evidence>
<dbReference type="Proteomes" id="UP000774130">
    <property type="component" value="Unassembled WGS sequence"/>
</dbReference>
<dbReference type="PANTHER" id="PTHR43798:SF31">
    <property type="entry name" value="AB HYDROLASE SUPERFAMILY PROTEIN YCLE"/>
    <property type="match status" value="1"/>
</dbReference>
<dbReference type="InterPro" id="IPR050266">
    <property type="entry name" value="AB_hydrolase_sf"/>
</dbReference>
<organism evidence="3 4">
    <name type="scientific">Enterococcus alishanensis</name>
    <dbReference type="NCBI Taxonomy" id="1303817"/>
    <lineage>
        <taxon>Bacteria</taxon>
        <taxon>Bacillati</taxon>
        <taxon>Bacillota</taxon>
        <taxon>Bacilli</taxon>
        <taxon>Lactobacillales</taxon>
        <taxon>Enterococcaceae</taxon>
        <taxon>Enterococcus</taxon>
    </lineage>
</organism>
<dbReference type="GO" id="GO:0016787">
    <property type="term" value="F:hydrolase activity"/>
    <property type="evidence" value="ECO:0007669"/>
    <property type="project" value="UniProtKB-KW"/>
</dbReference>
<evidence type="ECO:0000256" key="1">
    <source>
        <dbReference type="ARBA" id="ARBA00022801"/>
    </source>
</evidence>
<reference evidence="3 4" key="1">
    <citation type="submission" date="2021-06" db="EMBL/GenBank/DDBJ databases">
        <title>Enterococcus alishanensis sp. nov., a novel lactic acid bacterium isolated from fresh coffee beans.</title>
        <authorList>
            <person name="Chen Y.-S."/>
        </authorList>
    </citation>
    <scope>NUCLEOTIDE SEQUENCE [LARGE SCALE GENOMIC DNA]</scope>
    <source>
        <strain evidence="3 4">ALS3</strain>
    </source>
</reference>
<dbReference type="InterPro" id="IPR000073">
    <property type="entry name" value="AB_hydrolase_1"/>
</dbReference>
<accession>A0ABS6TH66</accession>
<name>A0ABS6TH66_9ENTE</name>
<evidence type="ECO:0000313" key="3">
    <source>
        <dbReference type="EMBL" id="MBV7392217.1"/>
    </source>
</evidence>
<evidence type="ECO:0000259" key="2">
    <source>
        <dbReference type="Pfam" id="PF12697"/>
    </source>
</evidence>
<proteinExistence type="predicted"/>
<comment type="caution">
    <text evidence="3">The sequence shown here is derived from an EMBL/GenBank/DDBJ whole genome shotgun (WGS) entry which is preliminary data.</text>
</comment>
<keyword evidence="1 3" id="KW-0378">Hydrolase</keyword>
<dbReference type="PANTHER" id="PTHR43798">
    <property type="entry name" value="MONOACYLGLYCEROL LIPASE"/>
    <property type="match status" value="1"/>
</dbReference>
<sequence length="249" mass="27791">MSFFNYQGKKIYYTIIGEGEPLVFLHGNTSSSKLFEPLLPLYKGNQVILIDFLGYGQSDRVESFPTELWKDEAQQVISLLDFCQLPPVNLLGTSGGAWVALNVALTRSDLVAKVVADSFDGRTLHSGFRESLVTERTMVTANPETRIFYEWCIGKDWEQVVARDTDSLLRLIDARSELFSKPLETLEVPLLLLGSKEDPLLRKDLETEYQAITKACKNSICHLFEHGGHPAIGTNAQAAAKVITCFIES</sequence>
<keyword evidence="4" id="KW-1185">Reference proteome</keyword>
<feature type="domain" description="AB hydrolase-1" evidence="2">
    <location>
        <begin position="22"/>
        <end position="233"/>
    </location>
</feature>
<dbReference type="RefSeq" id="WP_218327431.1">
    <property type="nucleotide sequence ID" value="NZ_JAHUZB010000009.1"/>
</dbReference>
<dbReference type="Pfam" id="PF12697">
    <property type="entry name" value="Abhydrolase_6"/>
    <property type="match status" value="1"/>
</dbReference>
<protein>
    <submittedName>
        <fullName evidence="3">Alpha/beta hydrolase</fullName>
    </submittedName>
</protein>